<keyword evidence="3" id="KW-1185">Reference proteome</keyword>
<dbReference type="OrthoDB" id="264572at2759"/>
<feature type="compositionally biased region" description="Polar residues" evidence="1">
    <location>
        <begin position="522"/>
        <end position="540"/>
    </location>
</feature>
<reference evidence="2 3" key="1">
    <citation type="journal article" date="2015" name="PLoS Pathog.">
        <title>Leptomonas seymouri: Adaptations to the Dixenous Life Cycle Analyzed by Genome Sequencing, Transcriptome Profiling and Co-infection with Leishmania donovani.</title>
        <authorList>
            <person name="Kraeva N."/>
            <person name="Butenko A."/>
            <person name="Hlavacova J."/>
            <person name="Kostygov A."/>
            <person name="Myskova J."/>
            <person name="Grybchuk D."/>
            <person name="Lestinova T."/>
            <person name="Votypka J."/>
            <person name="Volf P."/>
            <person name="Opperdoes F."/>
            <person name="Flegontov P."/>
            <person name="Lukes J."/>
            <person name="Yurchenko V."/>
        </authorList>
    </citation>
    <scope>NUCLEOTIDE SEQUENCE [LARGE SCALE GENOMIC DNA]</scope>
    <source>
        <strain evidence="2 3">ATCC 30220</strain>
    </source>
</reference>
<evidence type="ECO:0000313" key="3">
    <source>
        <dbReference type="Proteomes" id="UP000038009"/>
    </source>
</evidence>
<evidence type="ECO:0000256" key="1">
    <source>
        <dbReference type="SAM" id="MobiDB-lite"/>
    </source>
</evidence>
<dbReference type="EMBL" id="LJSK01000199">
    <property type="protein sequence ID" value="KPI85267.1"/>
    <property type="molecule type" value="Genomic_DNA"/>
</dbReference>
<name>A0A0N0P4V6_LEPSE</name>
<dbReference type="OMA" id="VHTNCLG"/>
<sequence>MGHTARSAYEFTLRHLLETCSHFSSWEAMIAEDENPDLSPSRTCSFLPAAPPLEGLLEVWLVEVTMGHPKEAGNDCENTSGEATCRRWTRILGLWISLRLAGLIASAGAGNEAFWSATHFEIESYEQFFLFVAWPLLDANQRMRLRSRIAHLRNLCEAALPQPHTPPKADNDAAAAAVVEDSGYKAACSVLCNSAMRATQCVAREYLRITWDALNPKQMPEVVDRRLQVLFSIRHPLQLYHDERETVPSALAASGVVHTSSMVGLLRTLQRTYQRHHTADHTYRVWMRMVRTALLLIGYNLVVKARTAMIDFCYFLLPALMDFEACVMLCEAMENEMTNTVTPVDDAAASGDAEESEQREQLRRTLAALLQSTEVFYEETIDGILFGYRKSCVSAATPPRLLTAIAVEAPANPLAPLPPPLLQRDVAAPNQSFRGTLPIPTPDGSSGEVRQYLSLSQAAYALLVEVVEPTCNVLRRYPAETNFQRKNSAAGAAARRKSSGRLASPERHKAQHGGGSGCGSAARTTRNDVTPSASPSDPSTVKQRFMKFFKAKVTSCFTDAIQPVRERSASTKAEEQAAMDAHVVAAYLSAAQRH</sequence>
<comment type="caution">
    <text evidence="2">The sequence shown here is derived from an EMBL/GenBank/DDBJ whole genome shotgun (WGS) entry which is preliminary data.</text>
</comment>
<dbReference type="Proteomes" id="UP000038009">
    <property type="component" value="Unassembled WGS sequence"/>
</dbReference>
<feature type="region of interest" description="Disordered" evidence="1">
    <location>
        <begin position="485"/>
        <end position="540"/>
    </location>
</feature>
<protein>
    <submittedName>
        <fullName evidence="2">Uncharacterized protein</fullName>
    </submittedName>
</protein>
<evidence type="ECO:0000313" key="2">
    <source>
        <dbReference type="EMBL" id="KPI85267.1"/>
    </source>
</evidence>
<dbReference type="AlphaFoldDB" id="A0A0N0P4V6"/>
<gene>
    <name evidence="2" type="ORF">ABL78_5684</name>
</gene>
<organism evidence="2 3">
    <name type="scientific">Leptomonas seymouri</name>
    <dbReference type="NCBI Taxonomy" id="5684"/>
    <lineage>
        <taxon>Eukaryota</taxon>
        <taxon>Discoba</taxon>
        <taxon>Euglenozoa</taxon>
        <taxon>Kinetoplastea</taxon>
        <taxon>Metakinetoplastina</taxon>
        <taxon>Trypanosomatida</taxon>
        <taxon>Trypanosomatidae</taxon>
        <taxon>Leishmaniinae</taxon>
        <taxon>Leptomonas</taxon>
    </lineage>
</organism>
<proteinExistence type="predicted"/>
<accession>A0A0N0P4V6</accession>
<dbReference type="VEuPathDB" id="TriTrypDB:Lsey_0199_0140"/>